<dbReference type="OrthoDB" id="1766940at2"/>
<keyword evidence="3 6" id="KW-1133">Transmembrane helix</keyword>
<evidence type="ECO:0000313" key="7">
    <source>
        <dbReference type="EMBL" id="SFZ74802.1"/>
    </source>
</evidence>
<dbReference type="GO" id="GO:0004252">
    <property type="term" value="F:serine-type endopeptidase activity"/>
    <property type="evidence" value="ECO:0007669"/>
    <property type="project" value="UniProtKB-UniRule"/>
</dbReference>
<dbReference type="GO" id="GO:0016020">
    <property type="term" value="C:membrane"/>
    <property type="evidence" value="ECO:0007669"/>
    <property type="project" value="UniProtKB-SubCell"/>
</dbReference>
<dbReference type="GO" id="GO:0006465">
    <property type="term" value="P:signal peptide processing"/>
    <property type="evidence" value="ECO:0007669"/>
    <property type="project" value="UniProtKB-UniRule"/>
</dbReference>
<evidence type="ECO:0000256" key="6">
    <source>
        <dbReference type="SAM" id="Phobius"/>
    </source>
</evidence>
<dbReference type="Proteomes" id="UP000185655">
    <property type="component" value="Unassembled WGS sequence"/>
</dbReference>
<dbReference type="EC" id="3.4.21.89" evidence="5"/>
<dbReference type="InterPro" id="IPR019533">
    <property type="entry name" value="Peptidase_S26"/>
</dbReference>
<evidence type="ECO:0000313" key="8">
    <source>
        <dbReference type="Proteomes" id="UP000185655"/>
    </source>
</evidence>
<sequence length="202" mass="22361">MRFFKKQTTPKSENPWQKATRIVLNVLLVLALGLAILAAVYAKSFKQADTFVFGYKPFVVASDSMAPKYRKYSLVLVKKDAFKTVKVGELIAFKAQALGGQPAFHRVRQITDAGILTKGDANKQADTQLINADSYLGSEVWHTNLTAYLVPVLKTPKGIFFLVVSPLVLVILLIMAIKILEANVRKKDTVKSQKGGSYEIQT</sequence>
<dbReference type="SUPFAM" id="SSF51306">
    <property type="entry name" value="LexA/Signal peptidase"/>
    <property type="match status" value="1"/>
</dbReference>
<proteinExistence type="predicted"/>
<dbReference type="NCBIfam" id="TIGR02228">
    <property type="entry name" value="sigpep_I_arch"/>
    <property type="match status" value="1"/>
</dbReference>
<dbReference type="InterPro" id="IPR036286">
    <property type="entry name" value="LexA/Signal_pep-like_sf"/>
</dbReference>
<dbReference type="InterPro" id="IPR001733">
    <property type="entry name" value="Peptidase_S26B"/>
</dbReference>
<dbReference type="RefSeq" id="WP_031366031.1">
    <property type="nucleotide sequence ID" value="NZ_FPKS01000006.1"/>
</dbReference>
<dbReference type="AlphaFoldDB" id="A0A1K2HER3"/>
<evidence type="ECO:0000256" key="1">
    <source>
        <dbReference type="ARBA" id="ARBA00004370"/>
    </source>
</evidence>
<reference evidence="7 8" key="1">
    <citation type="submission" date="2016-11" db="EMBL/GenBank/DDBJ databases">
        <authorList>
            <person name="Jaros S."/>
            <person name="Januszkiewicz K."/>
            <person name="Wedrychowicz H."/>
        </authorList>
    </citation>
    <scope>NUCLEOTIDE SEQUENCE [LARGE SCALE GENOMIC DNA]</scope>
    <source>
        <strain evidence="7 8">DSM 22330</strain>
    </source>
</reference>
<feature type="transmembrane region" description="Helical" evidence="6">
    <location>
        <begin position="158"/>
        <end position="177"/>
    </location>
</feature>
<protein>
    <recommendedName>
        <fullName evidence="5">Signal peptidase I</fullName>
        <ecNumber evidence="5">3.4.21.89</ecNumber>
    </recommendedName>
</protein>
<organism evidence="7 8">
    <name type="scientific">Pseudolactococcus chungangensis CAU 28 = DSM 22330</name>
    <dbReference type="NCBI Taxonomy" id="1122154"/>
    <lineage>
        <taxon>Bacteria</taxon>
        <taxon>Bacillati</taxon>
        <taxon>Bacillota</taxon>
        <taxon>Bacilli</taxon>
        <taxon>Lactobacillales</taxon>
        <taxon>Streptococcaceae</taxon>
        <taxon>Pseudolactococcus</taxon>
    </lineage>
</organism>
<dbReference type="GO" id="GO:0009003">
    <property type="term" value="F:signal peptidase activity"/>
    <property type="evidence" value="ECO:0007669"/>
    <property type="project" value="UniProtKB-EC"/>
</dbReference>
<gene>
    <name evidence="7" type="ORF">SAMN02746068_01360</name>
</gene>
<name>A0A1K2HER3_9LACT</name>
<keyword evidence="4 6" id="KW-0472">Membrane</keyword>
<evidence type="ECO:0000256" key="2">
    <source>
        <dbReference type="ARBA" id="ARBA00022692"/>
    </source>
</evidence>
<dbReference type="CDD" id="cd06530">
    <property type="entry name" value="S26_SPase_I"/>
    <property type="match status" value="1"/>
</dbReference>
<dbReference type="STRING" id="1122154.SAMN02746068_01360"/>
<evidence type="ECO:0000256" key="5">
    <source>
        <dbReference type="NCBIfam" id="TIGR02228"/>
    </source>
</evidence>
<accession>A0A1K2HER3</accession>
<evidence type="ECO:0000256" key="3">
    <source>
        <dbReference type="ARBA" id="ARBA00022989"/>
    </source>
</evidence>
<comment type="subcellular location">
    <subcellularLocation>
        <location evidence="1">Membrane</location>
    </subcellularLocation>
</comment>
<evidence type="ECO:0000256" key="4">
    <source>
        <dbReference type="ARBA" id="ARBA00023136"/>
    </source>
</evidence>
<dbReference type="EMBL" id="FPKS01000006">
    <property type="protein sequence ID" value="SFZ74802.1"/>
    <property type="molecule type" value="Genomic_DNA"/>
</dbReference>
<keyword evidence="2 6" id="KW-0812">Transmembrane</keyword>